<proteinExistence type="predicted"/>
<reference evidence="1 2" key="1">
    <citation type="journal article" date="2021" name="Elife">
        <title>Chloroplast acquisition without the gene transfer in kleptoplastic sea slugs, Plakobranchus ocellatus.</title>
        <authorList>
            <person name="Maeda T."/>
            <person name="Takahashi S."/>
            <person name="Yoshida T."/>
            <person name="Shimamura S."/>
            <person name="Takaki Y."/>
            <person name="Nagai Y."/>
            <person name="Toyoda A."/>
            <person name="Suzuki Y."/>
            <person name="Arimoto A."/>
            <person name="Ishii H."/>
            <person name="Satoh N."/>
            <person name="Nishiyama T."/>
            <person name="Hasebe M."/>
            <person name="Maruyama T."/>
            <person name="Minagawa J."/>
            <person name="Obokata J."/>
            <person name="Shigenobu S."/>
        </authorList>
    </citation>
    <scope>NUCLEOTIDE SEQUENCE [LARGE SCALE GENOMIC DNA]</scope>
</reference>
<dbReference type="AlphaFoldDB" id="A0AAV3Z4U9"/>
<organism evidence="1 2">
    <name type="scientific">Plakobranchus ocellatus</name>
    <dbReference type="NCBI Taxonomy" id="259542"/>
    <lineage>
        <taxon>Eukaryota</taxon>
        <taxon>Metazoa</taxon>
        <taxon>Spiralia</taxon>
        <taxon>Lophotrochozoa</taxon>
        <taxon>Mollusca</taxon>
        <taxon>Gastropoda</taxon>
        <taxon>Heterobranchia</taxon>
        <taxon>Euthyneura</taxon>
        <taxon>Panpulmonata</taxon>
        <taxon>Sacoglossa</taxon>
        <taxon>Placobranchoidea</taxon>
        <taxon>Plakobranchidae</taxon>
        <taxon>Plakobranchus</taxon>
    </lineage>
</organism>
<dbReference type="Proteomes" id="UP000735302">
    <property type="component" value="Unassembled WGS sequence"/>
</dbReference>
<accession>A0AAV3Z4U9</accession>
<comment type="caution">
    <text evidence="1">The sequence shown here is derived from an EMBL/GenBank/DDBJ whole genome shotgun (WGS) entry which is preliminary data.</text>
</comment>
<dbReference type="EMBL" id="BLXT01001930">
    <property type="protein sequence ID" value="GFN89388.1"/>
    <property type="molecule type" value="Genomic_DNA"/>
</dbReference>
<evidence type="ECO:0000313" key="2">
    <source>
        <dbReference type="Proteomes" id="UP000735302"/>
    </source>
</evidence>
<sequence length="154" mass="16435">MEVQKKVIRIDKVSPTYLCALLWFTFCCAATITETEIAARRPGPWEPVASVPGWTTPYTGAGGEGTGGLEASGERAPGGFGGGRENRKIKALSGIDGTFYLHVVTMQPDDAAITIILMVCKRYEAVEVIVADKGEAIAHVSGFFSSALIKKKGR</sequence>
<protein>
    <submittedName>
        <fullName evidence="1">Uncharacterized protein</fullName>
    </submittedName>
</protein>
<keyword evidence="2" id="KW-1185">Reference proteome</keyword>
<evidence type="ECO:0000313" key="1">
    <source>
        <dbReference type="EMBL" id="GFN89388.1"/>
    </source>
</evidence>
<gene>
    <name evidence="1" type="ORF">PoB_001589400</name>
</gene>
<name>A0AAV3Z4U9_9GAST</name>